<dbReference type="AlphaFoldDB" id="A0A4R2R604"/>
<protein>
    <submittedName>
        <fullName evidence="1">Erythromycin esterase</fullName>
    </submittedName>
</protein>
<dbReference type="Gene3D" id="3.30.1870.10">
    <property type="entry name" value="EreA-like, domain 2"/>
    <property type="match status" value="1"/>
</dbReference>
<proteinExistence type="predicted"/>
<dbReference type="CDD" id="cd14728">
    <property type="entry name" value="Ere-like"/>
    <property type="match status" value="1"/>
</dbReference>
<dbReference type="PANTHER" id="PTHR31299">
    <property type="entry name" value="ESTERASE, PUTATIVE (AFU_ORTHOLOGUE AFUA_1G05850)-RELATED"/>
    <property type="match status" value="1"/>
</dbReference>
<dbReference type="RefSeq" id="WP_132875758.1">
    <property type="nucleotide sequence ID" value="NZ_SLXQ01000001.1"/>
</dbReference>
<dbReference type="GO" id="GO:0046677">
    <property type="term" value="P:response to antibiotic"/>
    <property type="evidence" value="ECO:0007669"/>
    <property type="project" value="InterPro"/>
</dbReference>
<dbReference type="EMBL" id="SLXQ01000001">
    <property type="protein sequence ID" value="TCP57259.1"/>
    <property type="molecule type" value="Genomic_DNA"/>
</dbReference>
<dbReference type="Proteomes" id="UP000294911">
    <property type="component" value="Unassembled WGS sequence"/>
</dbReference>
<reference evidence="1 2" key="1">
    <citation type="submission" date="2019-03" db="EMBL/GenBank/DDBJ databases">
        <title>Genomic Encyclopedia of Type Strains, Phase IV (KMG-IV): sequencing the most valuable type-strain genomes for metagenomic binning, comparative biology and taxonomic classification.</title>
        <authorList>
            <person name="Goeker M."/>
        </authorList>
    </citation>
    <scope>NUCLEOTIDE SEQUENCE [LARGE SCALE GENOMIC DNA]</scope>
    <source>
        <strain evidence="1 2">DSM 45765</strain>
    </source>
</reference>
<evidence type="ECO:0000313" key="2">
    <source>
        <dbReference type="Proteomes" id="UP000294911"/>
    </source>
</evidence>
<dbReference type="Gene3D" id="1.20.1440.30">
    <property type="entry name" value="Biosynthetic Protein domain"/>
    <property type="match status" value="1"/>
</dbReference>
<dbReference type="Pfam" id="PF05139">
    <property type="entry name" value="Erythro_esteras"/>
    <property type="match status" value="1"/>
</dbReference>
<evidence type="ECO:0000313" key="1">
    <source>
        <dbReference type="EMBL" id="TCP57259.1"/>
    </source>
</evidence>
<name>A0A4R2R604_9PSEU</name>
<dbReference type="InterPro" id="IPR007815">
    <property type="entry name" value="Emycin_Estase"/>
</dbReference>
<dbReference type="InterPro" id="IPR052036">
    <property type="entry name" value="Hydrolase/PRTase-associated"/>
</dbReference>
<sequence length="428" mass="46710">MPEDRLADWIRANGHSIAALELAAPLDDLAPLAELIGSARVVGLGESAHHVREFYQLRHRILRFLVERCGFTVLAMEAPFTESGLLDDWLDGGSGDVAALASAAVPAFSLGEVPELHEALRWLREHNKRPDSTRIRYLGADLPGSVGSPLPALTAIQPVLAVIDPEALPILARATEIVSRFHDPAPMKVLFGYSTIDQAERDALTAALAELVARLHRLRNREYAKGRADEHMLATYQLRGAWLIDQLHREMAVTGIETASTFRDIYIAESIRRLLDRDPSTRIVLTAHNWHLMKAPEPFEADELYPAGYHLAAELGADYRAIGLTARQGRTGIVADDITGETGFPFKEAPLPPPESGATAAGKAIESAFPDSGLARIVDLHAAAEVGDAKEYSRMRTANYFFDQSAFACFDALCCVTETTGTEPTRSS</sequence>
<gene>
    <name evidence="1" type="ORF">EV191_1011212</name>
</gene>
<dbReference type="PANTHER" id="PTHR31299:SF0">
    <property type="entry name" value="ESTERASE, PUTATIVE (AFU_ORTHOLOGUE AFUA_1G05850)-RELATED"/>
    <property type="match status" value="1"/>
</dbReference>
<dbReference type="SUPFAM" id="SSF159501">
    <property type="entry name" value="EreA/ChaN-like"/>
    <property type="match status" value="1"/>
</dbReference>
<accession>A0A4R2R604</accession>
<comment type="caution">
    <text evidence="1">The sequence shown here is derived from an EMBL/GenBank/DDBJ whole genome shotgun (WGS) entry which is preliminary data.</text>
</comment>
<dbReference type="OrthoDB" id="9810066at2"/>
<keyword evidence="2" id="KW-1185">Reference proteome</keyword>
<organism evidence="1 2">
    <name type="scientific">Tamaricihabitans halophyticus</name>
    <dbReference type="NCBI Taxonomy" id="1262583"/>
    <lineage>
        <taxon>Bacteria</taxon>
        <taxon>Bacillati</taxon>
        <taxon>Actinomycetota</taxon>
        <taxon>Actinomycetes</taxon>
        <taxon>Pseudonocardiales</taxon>
        <taxon>Pseudonocardiaceae</taxon>
        <taxon>Tamaricihabitans</taxon>
    </lineage>
</organism>
<dbReference type="Gene3D" id="3.40.1660.10">
    <property type="entry name" value="EreA-like (biosynthetic domain)"/>
    <property type="match status" value="1"/>
</dbReference>